<dbReference type="InterPro" id="IPR043502">
    <property type="entry name" value="DNA/RNA_pol_sf"/>
</dbReference>
<dbReference type="PANTHER" id="PTHR37984">
    <property type="entry name" value="PROTEIN CBG26694"/>
    <property type="match status" value="1"/>
</dbReference>
<comment type="caution">
    <text evidence="8">The sequence shown here is derived from an EMBL/GenBank/DDBJ whole genome shotgun (WGS) entry which is preliminary data.</text>
</comment>
<dbReference type="GO" id="GO:0003964">
    <property type="term" value="F:RNA-directed DNA polymerase activity"/>
    <property type="evidence" value="ECO:0007669"/>
    <property type="project" value="UniProtKB-KW"/>
</dbReference>
<name>A0A6L2JCE2_TANCI</name>
<dbReference type="InterPro" id="IPR021109">
    <property type="entry name" value="Peptidase_aspartic_dom_sf"/>
</dbReference>
<keyword evidence="1" id="KW-0808">Transferase</keyword>
<dbReference type="InterPro" id="IPR000477">
    <property type="entry name" value="RT_dom"/>
</dbReference>
<dbReference type="InterPro" id="IPR012337">
    <property type="entry name" value="RNaseH-like_sf"/>
</dbReference>
<dbReference type="SUPFAM" id="SSF56672">
    <property type="entry name" value="DNA/RNA polymerases"/>
    <property type="match status" value="2"/>
</dbReference>
<organism evidence="8">
    <name type="scientific">Tanacetum cinerariifolium</name>
    <name type="common">Dalmatian daisy</name>
    <name type="synonym">Chrysanthemum cinerariifolium</name>
    <dbReference type="NCBI Taxonomy" id="118510"/>
    <lineage>
        <taxon>Eukaryota</taxon>
        <taxon>Viridiplantae</taxon>
        <taxon>Streptophyta</taxon>
        <taxon>Embryophyta</taxon>
        <taxon>Tracheophyta</taxon>
        <taxon>Spermatophyta</taxon>
        <taxon>Magnoliopsida</taxon>
        <taxon>eudicotyledons</taxon>
        <taxon>Gunneridae</taxon>
        <taxon>Pentapetalae</taxon>
        <taxon>asterids</taxon>
        <taxon>campanulids</taxon>
        <taxon>Asterales</taxon>
        <taxon>Asteraceae</taxon>
        <taxon>Asteroideae</taxon>
        <taxon>Anthemideae</taxon>
        <taxon>Anthemidinae</taxon>
        <taxon>Tanacetum</taxon>
    </lineage>
</organism>
<dbReference type="Pfam" id="PF00078">
    <property type="entry name" value="RVT_1"/>
    <property type="match status" value="1"/>
</dbReference>
<dbReference type="InterPro" id="IPR001584">
    <property type="entry name" value="Integrase_cat-core"/>
</dbReference>
<keyword evidence="4" id="KW-0255">Endonuclease</keyword>
<keyword evidence="8" id="KW-0695">RNA-directed DNA polymerase</keyword>
<dbReference type="InterPro" id="IPR041577">
    <property type="entry name" value="RT_RNaseH_2"/>
</dbReference>
<reference evidence="8" key="1">
    <citation type="journal article" date="2019" name="Sci. Rep.">
        <title>Draft genome of Tanacetum cinerariifolium, the natural source of mosquito coil.</title>
        <authorList>
            <person name="Yamashiro T."/>
            <person name="Shiraishi A."/>
            <person name="Satake H."/>
            <person name="Nakayama K."/>
        </authorList>
    </citation>
    <scope>NUCLEOTIDE SEQUENCE</scope>
</reference>
<evidence type="ECO:0000313" key="8">
    <source>
        <dbReference type="EMBL" id="GEU33354.1"/>
    </source>
</evidence>
<dbReference type="Gene3D" id="3.30.420.10">
    <property type="entry name" value="Ribonuclease H-like superfamily/Ribonuclease H"/>
    <property type="match status" value="2"/>
</dbReference>
<feature type="domain" description="Integrase catalytic" evidence="7">
    <location>
        <begin position="789"/>
        <end position="874"/>
    </location>
</feature>
<dbReference type="InterPro" id="IPR005162">
    <property type="entry name" value="Retrotrans_gag_dom"/>
</dbReference>
<dbReference type="PROSITE" id="PS50994">
    <property type="entry name" value="INTEGRASE"/>
    <property type="match status" value="1"/>
</dbReference>
<feature type="compositionally biased region" description="Low complexity" evidence="6">
    <location>
        <begin position="1254"/>
        <end position="1268"/>
    </location>
</feature>
<evidence type="ECO:0000256" key="1">
    <source>
        <dbReference type="ARBA" id="ARBA00022679"/>
    </source>
</evidence>
<evidence type="ECO:0000256" key="4">
    <source>
        <dbReference type="ARBA" id="ARBA00022759"/>
    </source>
</evidence>
<dbReference type="Pfam" id="PF17919">
    <property type="entry name" value="RT_RNaseH_2"/>
    <property type="match status" value="1"/>
</dbReference>
<dbReference type="EMBL" id="BKCJ010000454">
    <property type="protein sequence ID" value="GEU33354.1"/>
    <property type="molecule type" value="Genomic_DNA"/>
</dbReference>
<keyword evidence="4" id="KW-0378">Hydrolase</keyword>
<proteinExistence type="predicted"/>
<feature type="region of interest" description="Disordered" evidence="6">
    <location>
        <begin position="1242"/>
        <end position="1268"/>
    </location>
</feature>
<dbReference type="CDD" id="cd00303">
    <property type="entry name" value="retropepsin_like"/>
    <property type="match status" value="1"/>
</dbReference>
<dbReference type="GO" id="GO:0003676">
    <property type="term" value="F:nucleic acid binding"/>
    <property type="evidence" value="ECO:0007669"/>
    <property type="project" value="InterPro"/>
</dbReference>
<gene>
    <name evidence="8" type="ORF">Tci_005332</name>
</gene>
<dbReference type="PANTHER" id="PTHR37984:SF5">
    <property type="entry name" value="PROTEIN NYNRIN-LIKE"/>
    <property type="match status" value="1"/>
</dbReference>
<dbReference type="Pfam" id="PF03732">
    <property type="entry name" value="Retrotrans_gag"/>
    <property type="match status" value="1"/>
</dbReference>
<evidence type="ECO:0000256" key="6">
    <source>
        <dbReference type="SAM" id="MobiDB-lite"/>
    </source>
</evidence>
<dbReference type="InterPro" id="IPR050951">
    <property type="entry name" value="Retrovirus_Pol_polyprotein"/>
</dbReference>
<evidence type="ECO:0000256" key="3">
    <source>
        <dbReference type="ARBA" id="ARBA00022722"/>
    </source>
</evidence>
<dbReference type="CDD" id="cd01647">
    <property type="entry name" value="RT_LTR"/>
    <property type="match status" value="1"/>
</dbReference>
<dbReference type="GO" id="GO:0015074">
    <property type="term" value="P:DNA integration"/>
    <property type="evidence" value="ECO:0007669"/>
    <property type="project" value="InterPro"/>
</dbReference>
<keyword evidence="3" id="KW-0540">Nuclease</keyword>
<keyword evidence="5" id="KW-0511">Multifunctional enzyme</keyword>
<evidence type="ECO:0000259" key="7">
    <source>
        <dbReference type="PROSITE" id="PS50994"/>
    </source>
</evidence>
<keyword evidence="2" id="KW-0548">Nucleotidyltransferase</keyword>
<evidence type="ECO:0000256" key="2">
    <source>
        <dbReference type="ARBA" id="ARBA00022695"/>
    </source>
</evidence>
<dbReference type="InterPro" id="IPR036397">
    <property type="entry name" value="RNaseH_sf"/>
</dbReference>
<dbReference type="SUPFAM" id="SSF53098">
    <property type="entry name" value="Ribonuclease H-like"/>
    <property type="match status" value="1"/>
</dbReference>
<dbReference type="GO" id="GO:0004519">
    <property type="term" value="F:endonuclease activity"/>
    <property type="evidence" value="ECO:0007669"/>
    <property type="project" value="UniProtKB-KW"/>
</dbReference>
<sequence length="1433" mass="162315">MRTRSNFYPSKSTATIPRRSNRRRIPNIVEPEIRTIEEIVPMADRTMEELLQAPTDGYGESIVISEILAENFENKTNLLQDVSNDGIKLMLFPYSLEGAARVWYEKEPPNSILTWDDLVNKFVNQFFPPSKTTHLKNGISRFIQRFEETFGEAWDRFKEMRRACPYHGFLELTQIDTFYNGLTEQDQDSLNAAAGGNLLNKTTREALKIIENKSKVRYSRSKSNVSRVNTNSRDNVSKTDDRIDKLADHISNLVEMVNKQVIAPAKAVKKTCVTCGGAHAYYDCIATDSNQPSVCAATRSYNQVSPPNRASHQNLPPGFAPVQNNPISSGSTAQVQPSVVPISIMEPDVLRTKTKPTTPYLSSFADALLLMPKFASTIKSLLVNRENLGDPGKFLIPCDFPRMEVCHALADLGASINLMPLSIWKKLLLLELTPTRMTLELADRSINRPKGVAKDVFVKTHFNSLLMDLKLAKESKVKSSVEEPHELELKELPSHLEYAFLEDSNKLPVIIAKNLKNDEKEALINVLKSYKRAIAWKIFDIKGIDPRFYTHKILMEDDYKPAVQSQRRVNPKIHDVIKKEVIKLLDASMIYPISDSPWVSPIHCVSKKGGNEFYCFLDGFSGYFQIPIDPQDQEKTTFICPYGTFAYRRMSFGLCNAPGTFQRCMMSIFHDMIEKTIEGIVLGHKISKFGIEVDRAKVDVIAKLPHPTTVKGKKLTEAPILVVPDWNLPFELMCDASDYAIGAVLGQRKSKHFQPIHYASKMMTEAQIHYTTTKKEMLSIIIRHCVHGQEAFEILKACQRDLLGPSWCQSHSEEAVDYLSKWVEGKVLPTNDARVVVKFLKSLFSRFGIPQAIISDRGTHFCNDQFTRVMIKYGRTMRKNHASWSDILDDALWAFRTAYKTSIECTPYKLVYEKSCHISIELEHRAYGALKHVNFDLKTAGDHRKLQLNELSELRDQACENSMIYKERTKKLHDSKIKNRIFNVGDQVLLFNSHFKIFSGKLKTSWSGPFTITRVFLYGTIELSQPNGSNFKLLELMLSKRSKKNTKCVNAVNEELTAAKHKLMLFYWIRWVCLPSICGFIESDVYAYPDLLPAMLAQVGNQGNVGNQNGNVVNENVSENVRNVLVNGNRVGCSYKEFLACNPKEYADPWDGDSSGAKEYAKGVADFYALTDEAVRNGSIKKVAKKKCGGTYHVGRENTGTWPKSVPRNVNPVNARNPPTRACYKCGRNDYVRLACPRLNRAQGPEGNRPNQVAANNEGQGHGNQGNQARGRAFMLGEEEAHQDPNIVMASGQQVEIDKVIKGCKLEIKGHVFDIDLIPFGHGSFDVIIDGKVLRVLGEKLDENMRQLKSVKAKDKKPREIVVVKDFPEEASALFVKKKDGSFRMCIDYRELNKLTVKNRYPFPRIDDLVNKQYITSSSKIQQEIKDEEMMRF</sequence>
<dbReference type="Gene3D" id="2.40.70.10">
    <property type="entry name" value="Acid Proteases"/>
    <property type="match status" value="1"/>
</dbReference>
<protein>
    <submittedName>
        <fullName evidence="8">Reverse transcriptase domain-containing protein</fullName>
    </submittedName>
</protein>
<evidence type="ECO:0000256" key="5">
    <source>
        <dbReference type="ARBA" id="ARBA00023268"/>
    </source>
</evidence>
<dbReference type="Gene3D" id="3.10.10.10">
    <property type="entry name" value="HIV Type 1 Reverse Transcriptase, subunit A, domain 1"/>
    <property type="match status" value="2"/>
</dbReference>
<accession>A0A6L2JCE2</accession>